<name>A0A370U2Q7_9HELO</name>
<protein>
    <submittedName>
        <fullName evidence="2">Uncharacterized protein</fullName>
    </submittedName>
</protein>
<comment type="caution">
    <text evidence="2">The sequence shown here is derived from an EMBL/GenBank/DDBJ whole genome shotgun (WGS) entry which is preliminary data.</text>
</comment>
<dbReference type="EMBL" id="NPIC01000001">
    <property type="protein sequence ID" value="RDL42068.1"/>
    <property type="molecule type" value="Genomic_DNA"/>
</dbReference>
<evidence type="ECO:0000313" key="3">
    <source>
        <dbReference type="Proteomes" id="UP000254866"/>
    </source>
</evidence>
<dbReference type="OrthoDB" id="5363415at2759"/>
<feature type="region of interest" description="Disordered" evidence="1">
    <location>
        <begin position="24"/>
        <end position="56"/>
    </location>
</feature>
<proteinExistence type="predicted"/>
<feature type="compositionally biased region" description="Low complexity" evidence="1">
    <location>
        <begin position="24"/>
        <end position="44"/>
    </location>
</feature>
<dbReference type="Proteomes" id="UP000254866">
    <property type="component" value="Unassembled WGS sequence"/>
</dbReference>
<dbReference type="Pfam" id="PF10454">
    <property type="entry name" value="DUF2458"/>
    <property type="match status" value="1"/>
</dbReference>
<dbReference type="InterPro" id="IPR018858">
    <property type="entry name" value="DUF2458"/>
</dbReference>
<sequence length="259" mass="29134">MSSYNYQAPNLASILNTLASLAPQEQGQIQTPAQAQTQPQVQAQIHPPVPPSNDEHQFQQIWQEQLNRASQGPLQSVPAANTPPKSVDPATIIEWSAGLRCVMKTVAKHENMLNDIRRMIKVQHEHEEQWWKGREALIERQEARKEGQKKLEEVLRAVGGAISTAPANNGPAELARELETFDMKVYKAQMQMTREMSAKLRNLGVPFFGTQTELVRPAVKDRVHGGDDSKDKEKGLIDEIELVKLQRKMLAFLEDLCSD</sequence>
<reference evidence="2 3" key="1">
    <citation type="journal article" date="2018" name="IMA Fungus">
        <title>IMA Genome-F 9: Draft genome sequence of Annulohypoxylon stygium, Aspergillus mulundensis, Berkeleyomyces basicola (syn. Thielaviopsis basicola), Ceratocystis smalleyi, two Cercospora beticola strains, Coleophoma cylindrospora, Fusarium fracticaudum, Phialophora cf. hyalina, and Morchella septimelata.</title>
        <authorList>
            <person name="Wingfield B.D."/>
            <person name="Bills G.F."/>
            <person name="Dong Y."/>
            <person name="Huang W."/>
            <person name="Nel W.J."/>
            <person name="Swalarsk-Parry B.S."/>
            <person name="Vaghefi N."/>
            <person name="Wilken P.M."/>
            <person name="An Z."/>
            <person name="de Beer Z.W."/>
            <person name="De Vos L."/>
            <person name="Chen L."/>
            <person name="Duong T.A."/>
            <person name="Gao Y."/>
            <person name="Hammerbacher A."/>
            <person name="Kikkert J.R."/>
            <person name="Li Y."/>
            <person name="Li H."/>
            <person name="Li K."/>
            <person name="Li Q."/>
            <person name="Liu X."/>
            <person name="Ma X."/>
            <person name="Naidoo K."/>
            <person name="Pethybridge S.J."/>
            <person name="Sun J."/>
            <person name="Steenkamp E.T."/>
            <person name="van der Nest M.A."/>
            <person name="van Wyk S."/>
            <person name="Wingfield M.J."/>
            <person name="Xiong C."/>
            <person name="Yue Q."/>
            <person name="Zhang X."/>
        </authorList>
    </citation>
    <scope>NUCLEOTIDE SEQUENCE [LARGE SCALE GENOMIC DNA]</scope>
    <source>
        <strain evidence="2 3">BP 5553</strain>
    </source>
</reference>
<gene>
    <name evidence="2" type="ORF">BP5553_02047</name>
</gene>
<keyword evidence="3" id="KW-1185">Reference proteome</keyword>
<dbReference type="AlphaFoldDB" id="A0A370U2Q7"/>
<evidence type="ECO:0000256" key="1">
    <source>
        <dbReference type="SAM" id="MobiDB-lite"/>
    </source>
</evidence>
<evidence type="ECO:0000313" key="2">
    <source>
        <dbReference type="EMBL" id="RDL42068.1"/>
    </source>
</evidence>
<dbReference type="GeneID" id="43594896"/>
<organism evidence="2 3">
    <name type="scientific">Venustampulla echinocandica</name>
    <dbReference type="NCBI Taxonomy" id="2656787"/>
    <lineage>
        <taxon>Eukaryota</taxon>
        <taxon>Fungi</taxon>
        <taxon>Dikarya</taxon>
        <taxon>Ascomycota</taxon>
        <taxon>Pezizomycotina</taxon>
        <taxon>Leotiomycetes</taxon>
        <taxon>Helotiales</taxon>
        <taxon>Pleuroascaceae</taxon>
        <taxon>Venustampulla</taxon>
    </lineage>
</organism>
<dbReference type="RefSeq" id="XP_031874724.1">
    <property type="nucleotide sequence ID" value="XM_032010670.1"/>
</dbReference>
<accession>A0A370U2Q7</accession>